<protein>
    <recommendedName>
        <fullName evidence="4">JmjC domain-containing protein</fullName>
    </recommendedName>
</protein>
<evidence type="ECO:0000313" key="5">
    <source>
        <dbReference type="EMBL" id="RUO36519.1"/>
    </source>
</evidence>
<dbReference type="Gene3D" id="2.60.120.650">
    <property type="entry name" value="Cupin"/>
    <property type="match status" value="1"/>
</dbReference>
<proteinExistence type="predicted"/>
<keyword evidence="6" id="KW-1185">Reference proteome</keyword>
<dbReference type="GO" id="GO:0046872">
    <property type="term" value="F:metal ion binding"/>
    <property type="evidence" value="ECO:0007669"/>
    <property type="project" value="UniProtKB-KW"/>
</dbReference>
<dbReference type="Pfam" id="PF08007">
    <property type="entry name" value="JmjC_2"/>
    <property type="match status" value="1"/>
</dbReference>
<keyword evidence="3" id="KW-0408">Iron</keyword>
<comment type="caution">
    <text evidence="5">The sequence shown here is derived from an EMBL/GenBank/DDBJ whole genome shotgun (WGS) entry which is preliminary data.</text>
</comment>
<dbReference type="InterPro" id="IPR003347">
    <property type="entry name" value="JmjC_dom"/>
</dbReference>
<reference evidence="5 6" key="1">
    <citation type="journal article" date="2011" name="Front. Microbiol.">
        <title>Genomic signatures of strain selection and enhancement in Bacillus atrophaeus var. globigii, a historical biowarfare simulant.</title>
        <authorList>
            <person name="Gibbons H.S."/>
            <person name="Broomall S.M."/>
            <person name="McNew L.A."/>
            <person name="Daligault H."/>
            <person name="Chapman C."/>
            <person name="Bruce D."/>
            <person name="Karavis M."/>
            <person name="Krepps M."/>
            <person name="McGregor P.A."/>
            <person name="Hong C."/>
            <person name="Park K.H."/>
            <person name="Akmal A."/>
            <person name="Feldman A."/>
            <person name="Lin J.S."/>
            <person name="Chang W.E."/>
            <person name="Higgs B.W."/>
            <person name="Demirev P."/>
            <person name="Lindquist J."/>
            <person name="Liem A."/>
            <person name="Fochler E."/>
            <person name="Read T.D."/>
            <person name="Tapia R."/>
            <person name="Johnson S."/>
            <person name="Bishop-Lilly K.A."/>
            <person name="Detter C."/>
            <person name="Han C."/>
            <person name="Sozhamannan S."/>
            <person name="Rosenzweig C.N."/>
            <person name="Skowronski E.W."/>
        </authorList>
    </citation>
    <scope>NUCLEOTIDE SEQUENCE [LARGE SCALE GENOMIC DNA]</scope>
    <source>
        <strain evidence="5 6">GYP-17</strain>
    </source>
</reference>
<feature type="domain" description="JmjC" evidence="4">
    <location>
        <begin position="98"/>
        <end position="225"/>
    </location>
</feature>
<dbReference type="OrthoDB" id="9764016at2"/>
<dbReference type="SMART" id="SM00558">
    <property type="entry name" value="JmjC"/>
    <property type="match status" value="1"/>
</dbReference>
<evidence type="ECO:0000256" key="3">
    <source>
        <dbReference type="ARBA" id="ARBA00023004"/>
    </source>
</evidence>
<dbReference type="Gene3D" id="3.40.366.30">
    <property type="entry name" value="50S ribosomal protein L16 arginine hydroxylase, Chain A, Domain 2"/>
    <property type="match status" value="1"/>
</dbReference>
<dbReference type="Proteomes" id="UP000288405">
    <property type="component" value="Unassembled WGS sequence"/>
</dbReference>
<sequence>MNETDYVLNQHIFDAVRFLKENWQQKPVVIRGAFLDFHDPISPEELAGLAMDSGVDSRLVIQKDDQWNVVHGPFEHFNDLPEQHWSLLVQAVNEHVPIAQDLLRAFRFLPDWRIDDLMVSYSTPHGGVGPHVDQYDVFIIQGLGRRRWQVGAKQTLKTVLPHRDLKQTEAFEPIIDAMLEPGDMIYIPAGFPHAGASELPSLNYSVGFRAPSQAELLSALADYALDKEKLQKRFEDRLEDTLNPEGNGLPEFDPWHFAPLHTAGFKQLLLEALQDDTLLHDVLAEFLSKNPRPPLPEWPERPVLEASLEYQLAQYPLLFKAIGVRMITTEKDGMIHAVVQGQWYPLDEDAEDLFGVLCDMSDCIDTHTLSEYLESAAARHLLCGLLNEGLFVLGTDDDDDSPGEDITQ</sequence>
<dbReference type="InterPro" id="IPR039994">
    <property type="entry name" value="NO66-like"/>
</dbReference>
<evidence type="ECO:0000259" key="4">
    <source>
        <dbReference type="PROSITE" id="PS51184"/>
    </source>
</evidence>
<dbReference type="PANTHER" id="PTHR13096:SF8">
    <property type="entry name" value="RIBOSOMAL OXYGENASE 1"/>
    <property type="match status" value="1"/>
</dbReference>
<dbReference type="PANTHER" id="PTHR13096">
    <property type="entry name" value="MINA53 MYC INDUCED NUCLEAR ANTIGEN"/>
    <property type="match status" value="1"/>
</dbReference>
<dbReference type="AlphaFoldDB" id="A0A432WS08"/>
<dbReference type="PROSITE" id="PS51184">
    <property type="entry name" value="JMJC"/>
    <property type="match status" value="1"/>
</dbReference>
<organism evidence="5 6">
    <name type="scientific">Aliidiomarina sanyensis</name>
    <dbReference type="NCBI Taxonomy" id="1249555"/>
    <lineage>
        <taxon>Bacteria</taxon>
        <taxon>Pseudomonadati</taxon>
        <taxon>Pseudomonadota</taxon>
        <taxon>Gammaproteobacteria</taxon>
        <taxon>Alteromonadales</taxon>
        <taxon>Idiomarinaceae</taxon>
        <taxon>Aliidiomarina</taxon>
    </lineage>
</organism>
<dbReference type="SUPFAM" id="SSF51197">
    <property type="entry name" value="Clavaminate synthase-like"/>
    <property type="match status" value="1"/>
</dbReference>
<evidence type="ECO:0000313" key="6">
    <source>
        <dbReference type="Proteomes" id="UP000288405"/>
    </source>
</evidence>
<evidence type="ECO:0000256" key="1">
    <source>
        <dbReference type="ARBA" id="ARBA00001954"/>
    </source>
</evidence>
<keyword evidence="2" id="KW-0479">Metal-binding</keyword>
<dbReference type="EMBL" id="PIPM01000001">
    <property type="protein sequence ID" value="RUO36519.1"/>
    <property type="molecule type" value="Genomic_DNA"/>
</dbReference>
<dbReference type="RefSeq" id="WP_126775831.1">
    <property type="nucleotide sequence ID" value="NZ_PIPM01000001.1"/>
</dbReference>
<dbReference type="GO" id="GO:0016706">
    <property type="term" value="F:2-oxoglutarate-dependent dioxygenase activity"/>
    <property type="evidence" value="ECO:0007669"/>
    <property type="project" value="TreeGrafter"/>
</dbReference>
<accession>A0A432WS08</accession>
<evidence type="ECO:0000256" key="2">
    <source>
        <dbReference type="ARBA" id="ARBA00022723"/>
    </source>
</evidence>
<comment type="cofactor">
    <cofactor evidence="1">
        <name>Fe(2+)</name>
        <dbReference type="ChEBI" id="CHEBI:29033"/>
    </cofactor>
</comment>
<gene>
    <name evidence="5" type="ORF">CWE11_01515</name>
</gene>
<name>A0A432WS08_9GAMM</name>